<evidence type="ECO:0000256" key="1">
    <source>
        <dbReference type="SAM" id="SignalP"/>
    </source>
</evidence>
<keyword evidence="3" id="KW-1185">Reference proteome</keyword>
<protein>
    <recommendedName>
        <fullName evidence="4">PsbP protein</fullName>
    </recommendedName>
</protein>
<dbReference type="RefSeq" id="WP_142080556.1">
    <property type="nucleotide sequence ID" value="NZ_VFPT01000001.1"/>
</dbReference>
<dbReference type="EMBL" id="VFPT01000001">
    <property type="protein sequence ID" value="TQM92914.1"/>
    <property type="molecule type" value="Genomic_DNA"/>
</dbReference>
<dbReference type="OrthoDB" id="9927880at2"/>
<reference evidence="2 3" key="1">
    <citation type="submission" date="2019-06" db="EMBL/GenBank/DDBJ databases">
        <title>Genomic Encyclopedia of Archaeal and Bacterial Type Strains, Phase II (KMG-II): from individual species to whole genera.</title>
        <authorList>
            <person name="Goeker M."/>
        </authorList>
    </citation>
    <scope>NUCLEOTIDE SEQUENCE [LARGE SCALE GENOMIC DNA]</scope>
    <source>
        <strain evidence="2 3">DSM 18423</strain>
    </source>
</reference>
<keyword evidence="1" id="KW-0732">Signal</keyword>
<organism evidence="2 3">
    <name type="scientific">Roseinatronobacter monicus</name>
    <dbReference type="NCBI Taxonomy" id="393481"/>
    <lineage>
        <taxon>Bacteria</taxon>
        <taxon>Pseudomonadati</taxon>
        <taxon>Pseudomonadota</taxon>
        <taxon>Alphaproteobacteria</taxon>
        <taxon>Rhodobacterales</taxon>
        <taxon>Paracoccaceae</taxon>
        <taxon>Roseinatronobacter</taxon>
    </lineage>
</organism>
<feature type="signal peptide" evidence="1">
    <location>
        <begin position="1"/>
        <end position="27"/>
    </location>
</feature>
<gene>
    <name evidence="2" type="ORF">BD293_1536</name>
</gene>
<accession>A0A543KD08</accession>
<sequence length="180" mass="19224">MYRSIASAPMLAAGLSLLVLASPAAFAAAPCHPLPNGFEFCAAGSDWEDAESFAFDDAVVLESDMLWLEIMPLPEEFAGQSLDAMLDSIATEAAQDAASEGVPAPDMLGRDQFQTATLNAVTMTMTESDDGFEYVVVMAVAESNDRHLVLALDGDETISAPEMEENMRNIAELIRPTEEG</sequence>
<dbReference type="AlphaFoldDB" id="A0A543KD08"/>
<evidence type="ECO:0000313" key="3">
    <source>
        <dbReference type="Proteomes" id="UP000320582"/>
    </source>
</evidence>
<evidence type="ECO:0000313" key="2">
    <source>
        <dbReference type="EMBL" id="TQM92914.1"/>
    </source>
</evidence>
<dbReference type="Proteomes" id="UP000320582">
    <property type="component" value="Unassembled WGS sequence"/>
</dbReference>
<feature type="chain" id="PRO_5021901627" description="PsbP protein" evidence="1">
    <location>
        <begin position="28"/>
        <end position="180"/>
    </location>
</feature>
<comment type="caution">
    <text evidence="2">The sequence shown here is derived from an EMBL/GenBank/DDBJ whole genome shotgun (WGS) entry which is preliminary data.</text>
</comment>
<proteinExistence type="predicted"/>
<name>A0A543KD08_9RHOB</name>
<evidence type="ECO:0008006" key="4">
    <source>
        <dbReference type="Google" id="ProtNLM"/>
    </source>
</evidence>